<dbReference type="SUPFAM" id="SSF52279">
    <property type="entry name" value="Beta-D-glucan exohydrolase, C-terminal domain"/>
    <property type="match status" value="1"/>
</dbReference>
<feature type="domain" description="Fibronectin type III-like" evidence="9">
    <location>
        <begin position="657"/>
        <end position="726"/>
    </location>
</feature>
<keyword evidence="5 7" id="KW-0378">Hydrolase</keyword>
<dbReference type="GO" id="GO:0008422">
    <property type="term" value="F:beta-glucosidase activity"/>
    <property type="evidence" value="ECO:0007669"/>
    <property type="project" value="UniProtKB-EC"/>
</dbReference>
<dbReference type="InterPro" id="IPR001764">
    <property type="entry name" value="Glyco_hydro_3_N"/>
</dbReference>
<dbReference type="EC" id="3.2.1.21" evidence="3"/>
<dbReference type="Pfam" id="PF00933">
    <property type="entry name" value="Glyco_hydro_3"/>
    <property type="match status" value="1"/>
</dbReference>
<dbReference type="InterPro" id="IPR019800">
    <property type="entry name" value="Glyco_hydro_3_AS"/>
</dbReference>
<dbReference type="PROSITE" id="PS00775">
    <property type="entry name" value="GLYCOSYL_HYDROL_F3"/>
    <property type="match status" value="1"/>
</dbReference>
<keyword evidence="4 8" id="KW-0732">Signal</keyword>
<evidence type="ECO:0000259" key="9">
    <source>
        <dbReference type="SMART" id="SM01217"/>
    </source>
</evidence>
<dbReference type="GO" id="GO:0009251">
    <property type="term" value="P:glucan catabolic process"/>
    <property type="evidence" value="ECO:0007669"/>
    <property type="project" value="TreeGrafter"/>
</dbReference>
<comment type="similarity">
    <text evidence="2 7">Belongs to the glycosyl hydrolase 3 family.</text>
</comment>
<name>A0A5B3GYK7_9BACT</name>
<dbReference type="SMART" id="SM01217">
    <property type="entry name" value="Fn3_like"/>
    <property type="match status" value="1"/>
</dbReference>
<dbReference type="Gene3D" id="3.20.20.300">
    <property type="entry name" value="Glycoside hydrolase, family 3, N-terminal domain"/>
    <property type="match status" value="1"/>
</dbReference>
<reference evidence="10 11" key="1">
    <citation type="journal article" date="2019" name="Nat. Med.">
        <title>A library of human gut bacterial isolates paired with longitudinal multiomics data enables mechanistic microbiome research.</title>
        <authorList>
            <person name="Poyet M."/>
            <person name="Groussin M."/>
            <person name="Gibbons S.M."/>
            <person name="Avila-Pacheco J."/>
            <person name="Jiang X."/>
            <person name="Kearney S.M."/>
            <person name="Perrotta A.R."/>
            <person name="Berdy B."/>
            <person name="Zhao S."/>
            <person name="Lieberman T.D."/>
            <person name="Swanson P.K."/>
            <person name="Smith M."/>
            <person name="Roesemann S."/>
            <person name="Alexander J.E."/>
            <person name="Rich S.A."/>
            <person name="Livny J."/>
            <person name="Vlamakis H."/>
            <person name="Clish C."/>
            <person name="Bullock K."/>
            <person name="Deik A."/>
            <person name="Scott J."/>
            <person name="Pierce K.A."/>
            <person name="Xavier R.J."/>
            <person name="Alm E.J."/>
        </authorList>
    </citation>
    <scope>NUCLEOTIDE SEQUENCE [LARGE SCALE GENOMIC DNA]</scope>
    <source>
        <strain evidence="10 11">BIOML-A1</strain>
    </source>
</reference>
<dbReference type="PANTHER" id="PTHR30620:SF16">
    <property type="entry name" value="LYSOSOMAL BETA GLUCOSIDASE"/>
    <property type="match status" value="1"/>
</dbReference>
<dbReference type="InterPro" id="IPR051915">
    <property type="entry name" value="Cellulose_Degrad_GH3"/>
</dbReference>
<dbReference type="Proteomes" id="UP000322658">
    <property type="component" value="Unassembled WGS sequence"/>
</dbReference>
<dbReference type="SUPFAM" id="SSF51445">
    <property type="entry name" value="(Trans)glycosidases"/>
    <property type="match status" value="1"/>
</dbReference>
<comment type="catalytic activity">
    <reaction evidence="1">
        <text>Hydrolysis of terminal, non-reducing beta-D-glucosyl residues with release of beta-D-glucose.</text>
        <dbReference type="EC" id="3.2.1.21"/>
    </reaction>
</comment>
<dbReference type="InterPro" id="IPR026891">
    <property type="entry name" value="Fn3-like"/>
</dbReference>
<dbReference type="Pfam" id="PF14310">
    <property type="entry name" value="Fn3-like"/>
    <property type="match status" value="1"/>
</dbReference>
<dbReference type="InterPro" id="IPR002772">
    <property type="entry name" value="Glyco_hydro_3_C"/>
</dbReference>
<evidence type="ECO:0000256" key="6">
    <source>
        <dbReference type="ARBA" id="ARBA00023295"/>
    </source>
</evidence>
<evidence type="ECO:0000313" key="10">
    <source>
        <dbReference type="EMBL" id="KAA2377689.1"/>
    </source>
</evidence>
<accession>A0A5B3GYK7</accession>
<dbReference type="PANTHER" id="PTHR30620">
    <property type="entry name" value="PERIPLASMIC BETA-GLUCOSIDASE-RELATED"/>
    <property type="match status" value="1"/>
</dbReference>
<dbReference type="Pfam" id="PF01915">
    <property type="entry name" value="Glyco_hydro_3_C"/>
    <property type="match status" value="1"/>
</dbReference>
<evidence type="ECO:0000256" key="2">
    <source>
        <dbReference type="ARBA" id="ARBA00005336"/>
    </source>
</evidence>
<evidence type="ECO:0000256" key="1">
    <source>
        <dbReference type="ARBA" id="ARBA00000448"/>
    </source>
</evidence>
<feature type="signal peptide" evidence="8">
    <location>
        <begin position="1"/>
        <end position="19"/>
    </location>
</feature>
<dbReference type="AlphaFoldDB" id="A0A5B3GYK7"/>
<dbReference type="PRINTS" id="PR00133">
    <property type="entry name" value="GLHYDRLASE3"/>
</dbReference>
<dbReference type="EMBL" id="VVXJ01000003">
    <property type="protein sequence ID" value="KAA2377689.1"/>
    <property type="molecule type" value="Genomic_DNA"/>
</dbReference>
<comment type="caution">
    <text evidence="10">The sequence shown here is derived from an EMBL/GenBank/DDBJ whole genome shotgun (WGS) entry which is preliminary data.</text>
</comment>
<evidence type="ECO:0000256" key="5">
    <source>
        <dbReference type="ARBA" id="ARBA00022801"/>
    </source>
</evidence>
<evidence type="ECO:0000256" key="8">
    <source>
        <dbReference type="SAM" id="SignalP"/>
    </source>
</evidence>
<gene>
    <name evidence="10" type="ORF">F2Y07_02050</name>
</gene>
<dbReference type="InterPro" id="IPR036881">
    <property type="entry name" value="Glyco_hydro_3_C_sf"/>
</dbReference>
<feature type="chain" id="PRO_5022775135" description="beta-glucosidase" evidence="8">
    <location>
        <begin position="20"/>
        <end position="738"/>
    </location>
</feature>
<evidence type="ECO:0000256" key="7">
    <source>
        <dbReference type="RuleBase" id="RU361161"/>
    </source>
</evidence>
<dbReference type="InterPro" id="IPR036962">
    <property type="entry name" value="Glyco_hydro_3_N_sf"/>
</dbReference>
<dbReference type="FunFam" id="3.20.20.300:FF:000005">
    <property type="entry name" value="Periplasmic beta-glucosidase"/>
    <property type="match status" value="1"/>
</dbReference>
<dbReference type="Gene3D" id="2.60.40.10">
    <property type="entry name" value="Immunoglobulins"/>
    <property type="match status" value="1"/>
</dbReference>
<dbReference type="Gene3D" id="3.40.50.1700">
    <property type="entry name" value="Glycoside hydrolase family 3 C-terminal domain"/>
    <property type="match status" value="1"/>
</dbReference>
<keyword evidence="6 7" id="KW-0326">Glycosidase</keyword>
<sequence length="738" mass="80455">MKNSIFTVLAALVLYPAGAQPVTPQDRRRAAELVERMTLDEKIGQLVQQRGGGAVTGPDKTELSVERLVREGRCGSVFNIKSFEETERLQRIAVEESRLGIPLLIGADVIHGFRTIFPINLAVAASWDPAAAESLARVSAREASAMGIHWTFSPMCDVSRDPRWGRVSEGAGEDPYLGARVAEAMVRGYQGDLSDPSSVLACVKHFAAYGAPQAGREYHAVDMSERVFRDSYLPPYRAALDAGAATVMTSFNDLDGVPATANRWLMRDLLRDELGFGGFVVTDYGTIGELKAHGVAGDDAQAAELALRAGVNMDMMSAAYLFHAAELVREGRIPESLIDSLCREVLAVKFRLGLFDDPFRYQAKEREKCYYALEHLDAARRVARSSMVLLENRGGVLPLKKGSRIALVGPFADSRWNLIGSWVHFAEAGRTSTFLDGLRARFGADRVTYARGCDPHKALEGGISEAVAAAAKSDVVLVALGLKAGESGEAASLASLALPDAQRDLLESLKQTGKPIVVLLVTGRPMELAREAELADALLLTWYPGTMAGEALADVVSGDYNPSGRLPMTFPRTVGQIPIHYDMKSTGRPADESGKPNKYTSRYLDVPNSPQYCFGYGLSYTTFGYSDLRVLTPETAVGGEVRVSVRVTNTGGRDGEEVVQLYVRDLLSGVTRPVRELKGFRKVMLRAGESREVTFTLTPDDLSFWRLDKKWGQEPGDYHVWVGHDSDCTLGGSFRITE</sequence>
<evidence type="ECO:0000256" key="4">
    <source>
        <dbReference type="ARBA" id="ARBA00022729"/>
    </source>
</evidence>
<dbReference type="FunFam" id="2.60.40.10:FF:000495">
    <property type="entry name" value="Periplasmic beta-glucosidase"/>
    <property type="match status" value="1"/>
</dbReference>
<organism evidence="10 11">
    <name type="scientific">Alistipes shahii</name>
    <dbReference type="NCBI Taxonomy" id="328814"/>
    <lineage>
        <taxon>Bacteria</taxon>
        <taxon>Pseudomonadati</taxon>
        <taxon>Bacteroidota</taxon>
        <taxon>Bacteroidia</taxon>
        <taxon>Bacteroidales</taxon>
        <taxon>Rikenellaceae</taxon>
        <taxon>Alistipes</taxon>
    </lineage>
</organism>
<dbReference type="RefSeq" id="WP_138266064.1">
    <property type="nucleotide sequence ID" value="NZ_DAWART010000030.1"/>
</dbReference>
<evidence type="ECO:0000256" key="3">
    <source>
        <dbReference type="ARBA" id="ARBA00012744"/>
    </source>
</evidence>
<evidence type="ECO:0000313" key="11">
    <source>
        <dbReference type="Proteomes" id="UP000322658"/>
    </source>
</evidence>
<dbReference type="InterPro" id="IPR017853">
    <property type="entry name" value="GH"/>
</dbReference>
<dbReference type="InterPro" id="IPR013783">
    <property type="entry name" value="Ig-like_fold"/>
</dbReference>
<proteinExistence type="inferred from homology"/>
<protein>
    <recommendedName>
        <fullName evidence="3">beta-glucosidase</fullName>
        <ecNumber evidence="3">3.2.1.21</ecNumber>
    </recommendedName>
</protein>